<dbReference type="EMBL" id="JBHMAK010000015">
    <property type="protein sequence ID" value="MFB9813617.1"/>
    <property type="molecule type" value="Genomic_DNA"/>
</dbReference>
<accession>A0ACC6VRC2</accession>
<keyword evidence="2" id="KW-1185">Reference proteome</keyword>
<evidence type="ECO:0000313" key="2">
    <source>
        <dbReference type="Proteomes" id="UP001589559"/>
    </source>
</evidence>
<dbReference type="Proteomes" id="UP001589559">
    <property type="component" value="Unassembled WGS sequence"/>
</dbReference>
<name>A0ACC6VRC2_9EURY</name>
<evidence type="ECO:0000313" key="1">
    <source>
        <dbReference type="EMBL" id="MFB9813617.1"/>
    </source>
</evidence>
<comment type="caution">
    <text evidence="1">The sequence shown here is derived from an EMBL/GenBank/DDBJ whole genome shotgun (WGS) entry which is preliminary data.</text>
</comment>
<reference evidence="1" key="1">
    <citation type="submission" date="2024-09" db="EMBL/GenBank/DDBJ databases">
        <authorList>
            <person name="Sun Q."/>
            <person name="Mori K."/>
        </authorList>
    </citation>
    <scope>NUCLEOTIDE SEQUENCE</scope>
    <source>
        <strain evidence="1">JCM 19018</strain>
    </source>
</reference>
<protein>
    <submittedName>
        <fullName evidence="1">Uncharacterized protein</fullName>
    </submittedName>
</protein>
<gene>
    <name evidence="1" type="ORF">ACFFN7_19930</name>
</gene>
<sequence length="63" mass="6518">MVEDEDSAQRCTPSEHVSNTDQNLQRGQSDGRLILGAFVVVIIAGPLATAAVDSPSGCSSTSK</sequence>
<organism evidence="1 2">
    <name type="scientific">Haloarcula sebkhae</name>
    <dbReference type="NCBI Taxonomy" id="932660"/>
    <lineage>
        <taxon>Archaea</taxon>
        <taxon>Methanobacteriati</taxon>
        <taxon>Methanobacteriota</taxon>
        <taxon>Stenosarchaea group</taxon>
        <taxon>Halobacteria</taxon>
        <taxon>Halobacteriales</taxon>
        <taxon>Haloarculaceae</taxon>
        <taxon>Haloarcula</taxon>
    </lineage>
</organism>
<proteinExistence type="predicted"/>